<proteinExistence type="predicted"/>
<dbReference type="RefSeq" id="WP_111931997.1">
    <property type="nucleotide sequence ID" value="NZ_CADFFP010000008.1"/>
</dbReference>
<dbReference type="PROSITE" id="PS51257">
    <property type="entry name" value="PROKAR_LIPOPROTEIN"/>
    <property type="match status" value="1"/>
</dbReference>
<sequence>MDQAKQAQTKRPRGRAAVLSIVLGAALGVTLGGCSVIDRSSAPAFSKSDTWVILPIANNTETPQAGQRAASIAQSLLSAYGYANLTRYPSSADDETLFDPAKPDAQQNALNWARQQNAHYALSGAVNEWRYKVGVDGEPAVGITFEVLDVQSGKVVWTGTGSRTGWSRDAVSGVAQKLERELLSPLAR</sequence>
<dbReference type="AlphaFoldDB" id="A0A329CDR5"/>
<protein>
    <submittedName>
        <fullName evidence="1">Peptidoglycan-synthase activator LpoB</fullName>
    </submittedName>
</protein>
<dbReference type="Proteomes" id="UP000248918">
    <property type="component" value="Unassembled WGS sequence"/>
</dbReference>
<dbReference type="Gene3D" id="3.40.50.10610">
    <property type="entry name" value="ABC-type transport auxiliary lipoprotein component"/>
    <property type="match status" value="1"/>
</dbReference>
<dbReference type="OrthoDB" id="9791579at2"/>
<dbReference type="InterPro" id="IPR014094">
    <property type="entry name" value="LpoB"/>
</dbReference>
<dbReference type="Pfam" id="PF13036">
    <property type="entry name" value="LpoB"/>
    <property type="match status" value="1"/>
</dbReference>
<accession>A0A329CDR5</accession>
<evidence type="ECO:0000313" key="1">
    <source>
        <dbReference type="EMBL" id="RAS33116.1"/>
    </source>
</evidence>
<organism evidence="1 2">
    <name type="scientific">Paraburkholderia bryophila</name>
    <dbReference type="NCBI Taxonomy" id="420952"/>
    <lineage>
        <taxon>Bacteria</taxon>
        <taxon>Pseudomonadati</taxon>
        <taxon>Pseudomonadota</taxon>
        <taxon>Betaproteobacteria</taxon>
        <taxon>Burkholderiales</taxon>
        <taxon>Burkholderiaceae</taxon>
        <taxon>Paraburkholderia</taxon>
    </lineage>
</organism>
<gene>
    <name evidence="1" type="ORF">BX591_10733</name>
</gene>
<evidence type="ECO:0000313" key="2">
    <source>
        <dbReference type="Proteomes" id="UP000248918"/>
    </source>
</evidence>
<name>A0A329CDR5_9BURK</name>
<comment type="caution">
    <text evidence="1">The sequence shown here is derived from an EMBL/GenBank/DDBJ whole genome shotgun (WGS) entry which is preliminary data.</text>
</comment>
<reference evidence="1 2" key="1">
    <citation type="submission" date="2018-06" db="EMBL/GenBank/DDBJ databases">
        <title>Genomic Encyclopedia of Type Strains, Phase III (KMG-III): the genomes of soil and plant-associated and newly described type strains.</title>
        <authorList>
            <person name="Whitman W."/>
        </authorList>
    </citation>
    <scope>NUCLEOTIDE SEQUENCE [LARGE SCALE GENOMIC DNA]</scope>
    <source>
        <strain evidence="1 2">LMG 23644</strain>
    </source>
</reference>
<dbReference type="EMBL" id="QLTK01000007">
    <property type="protein sequence ID" value="RAS33116.1"/>
    <property type="molecule type" value="Genomic_DNA"/>
</dbReference>